<evidence type="ECO:0000313" key="2">
    <source>
        <dbReference type="Proteomes" id="UP001201985"/>
    </source>
</evidence>
<dbReference type="Proteomes" id="UP001201985">
    <property type="component" value="Unassembled WGS sequence"/>
</dbReference>
<comment type="caution">
    <text evidence="1">The sequence shown here is derived from an EMBL/GenBank/DDBJ whole genome shotgun (WGS) entry which is preliminary data.</text>
</comment>
<reference evidence="1 2" key="1">
    <citation type="submission" date="2022-03" db="EMBL/GenBank/DDBJ databases">
        <title>Complete genome analysis of Roseomonas KG 17.1 : a prolific producer of plant growth promoters.</title>
        <authorList>
            <person name="Saadouli I."/>
            <person name="Najjari A."/>
            <person name="Mosbah A."/>
            <person name="Ouzari H.I."/>
        </authorList>
    </citation>
    <scope>NUCLEOTIDE SEQUENCE [LARGE SCALE GENOMIC DNA]</scope>
    <source>
        <strain evidence="1 2">KG17-1</strain>
    </source>
</reference>
<sequence length="122" mass="13133">MMRKAVTGWGGTVYNLRTNIGQIIFQSLFGRCSHIEILRRSTVAIAFNPRQQASAQPLQPALSRYVDVDVGCRWQTLRKTSCCDSGASPLPSAPEGFASGVVVTAGAHQMPLQMELAIGKGV</sequence>
<keyword evidence="2" id="KW-1185">Reference proteome</keyword>
<organism evidence="1 2">
    <name type="scientific">Teichococcus vastitatis</name>
    <dbReference type="NCBI Taxonomy" id="2307076"/>
    <lineage>
        <taxon>Bacteria</taxon>
        <taxon>Pseudomonadati</taxon>
        <taxon>Pseudomonadota</taxon>
        <taxon>Alphaproteobacteria</taxon>
        <taxon>Acetobacterales</taxon>
        <taxon>Roseomonadaceae</taxon>
        <taxon>Roseomonas</taxon>
    </lineage>
</organism>
<proteinExistence type="predicted"/>
<evidence type="ECO:0000313" key="1">
    <source>
        <dbReference type="EMBL" id="MCI0755822.1"/>
    </source>
</evidence>
<protein>
    <submittedName>
        <fullName evidence="1">Uncharacterized protein</fullName>
    </submittedName>
</protein>
<accession>A0ABS9W9A3</accession>
<gene>
    <name evidence="1" type="ORF">MON41_19330</name>
</gene>
<dbReference type="RefSeq" id="WP_241793659.1">
    <property type="nucleotide sequence ID" value="NZ_JALBUU010000074.1"/>
</dbReference>
<dbReference type="EMBL" id="JALBUU010000074">
    <property type="protein sequence ID" value="MCI0755822.1"/>
    <property type="molecule type" value="Genomic_DNA"/>
</dbReference>
<name>A0ABS9W9A3_9PROT</name>